<dbReference type="InterPro" id="IPR050383">
    <property type="entry name" value="GlyoxalaseI/FosfomycinResist"/>
</dbReference>
<dbReference type="Pfam" id="PF00903">
    <property type="entry name" value="Glyoxalase"/>
    <property type="match status" value="2"/>
</dbReference>
<reference evidence="2" key="1">
    <citation type="submission" date="2021-01" db="EMBL/GenBank/DDBJ databases">
        <authorList>
            <person name="Corre E."/>
            <person name="Pelletier E."/>
            <person name="Niang G."/>
            <person name="Scheremetjew M."/>
            <person name="Finn R."/>
            <person name="Kale V."/>
            <person name="Holt S."/>
            <person name="Cochrane G."/>
            <person name="Meng A."/>
            <person name="Brown T."/>
            <person name="Cohen L."/>
        </authorList>
    </citation>
    <scope>NUCLEOTIDE SEQUENCE</scope>
    <source>
        <strain evidence="2">CCMP2084</strain>
    </source>
</reference>
<gene>
    <name evidence="2" type="ORF">ASEP1449_LOCUS6018</name>
</gene>
<accession>A0A7S2XPC6</accession>
<dbReference type="InterPro" id="IPR004360">
    <property type="entry name" value="Glyas_Fos-R_dOase_dom"/>
</dbReference>
<evidence type="ECO:0000259" key="1">
    <source>
        <dbReference type="PROSITE" id="PS51819"/>
    </source>
</evidence>
<sequence>MSSSPKTTTTSVIRYHHLAVVCSDLNRSREFYHKVGFFEKNNGEEALSCMILANEGGLELHLFQSSRSNAPIQNNILIDFPDEKFPGHTHMSFGVGSVPGVKAYFKEQNIPLSGTREIPGKGLVAVFVRDPDGTVLEFERNDGGDDGAVVTSKGLSNAPRGGIDHIGTRVSNPEVSLQWYVRAFGFRESVMKNELDEDPKKNFRPWIIRTQRGEDDIDINLIVNAPTSGENVLLSSKDDPLPGILYAAYVVESIESTLKSIDPGDVARTESDLKAWGISSKYCISSGSLKSCFCFVRDLDKTIYRLVEL</sequence>
<dbReference type="Gene3D" id="3.10.180.10">
    <property type="entry name" value="2,3-Dihydroxybiphenyl 1,2-Dioxygenase, domain 1"/>
    <property type="match status" value="2"/>
</dbReference>
<dbReference type="InterPro" id="IPR037523">
    <property type="entry name" value="VOC_core"/>
</dbReference>
<dbReference type="InterPro" id="IPR029068">
    <property type="entry name" value="Glyas_Bleomycin-R_OHBP_Dase"/>
</dbReference>
<name>A0A7S2XPC6_9STRA</name>
<organism evidence="2">
    <name type="scientific">Attheya septentrionalis</name>
    <dbReference type="NCBI Taxonomy" id="420275"/>
    <lineage>
        <taxon>Eukaryota</taxon>
        <taxon>Sar</taxon>
        <taxon>Stramenopiles</taxon>
        <taxon>Ochrophyta</taxon>
        <taxon>Bacillariophyta</taxon>
        <taxon>Coscinodiscophyceae</taxon>
        <taxon>Chaetocerotophycidae</taxon>
        <taxon>Chaetocerotales</taxon>
        <taxon>Attheyaceae</taxon>
        <taxon>Attheya</taxon>
    </lineage>
</organism>
<dbReference type="AlphaFoldDB" id="A0A7S2XPC6"/>
<dbReference type="SUPFAM" id="SSF54593">
    <property type="entry name" value="Glyoxalase/Bleomycin resistance protein/Dihydroxybiphenyl dioxygenase"/>
    <property type="match status" value="1"/>
</dbReference>
<dbReference type="PANTHER" id="PTHR21366">
    <property type="entry name" value="GLYOXALASE FAMILY PROTEIN"/>
    <property type="match status" value="1"/>
</dbReference>
<protein>
    <recommendedName>
        <fullName evidence="1">VOC domain-containing protein</fullName>
    </recommendedName>
</protein>
<proteinExistence type="predicted"/>
<dbReference type="EMBL" id="HBHQ01008925">
    <property type="protein sequence ID" value="CAD9814193.1"/>
    <property type="molecule type" value="Transcribed_RNA"/>
</dbReference>
<evidence type="ECO:0000313" key="2">
    <source>
        <dbReference type="EMBL" id="CAD9814193.1"/>
    </source>
</evidence>
<feature type="domain" description="VOC" evidence="1">
    <location>
        <begin position="14"/>
        <end position="141"/>
    </location>
</feature>
<dbReference type="PROSITE" id="PS51819">
    <property type="entry name" value="VOC"/>
    <property type="match status" value="1"/>
</dbReference>